<accession>U6KN20</accession>
<dbReference type="Gene3D" id="1.10.10.10">
    <property type="entry name" value="Winged helix-like DNA-binding domain superfamily/Winged helix DNA-binding domain"/>
    <property type="match status" value="1"/>
</dbReference>
<keyword evidence="1" id="KW-0804">Transcription</keyword>
<dbReference type="RefSeq" id="XP_013230237.1">
    <property type="nucleotide sequence ID" value="XM_013374783.1"/>
</dbReference>
<reference evidence="2" key="2">
    <citation type="submission" date="2013-10" db="EMBL/GenBank/DDBJ databases">
        <authorList>
            <person name="Aslett M."/>
        </authorList>
    </citation>
    <scope>NUCLEOTIDE SEQUENCE [LARGE SCALE GENOMIC DNA]</scope>
    <source>
        <strain evidence="2">Houghton</strain>
    </source>
</reference>
<evidence type="ECO:0000313" key="2">
    <source>
        <dbReference type="EMBL" id="CDJ39482.1"/>
    </source>
</evidence>
<organism evidence="2 3">
    <name type="scientific">Eimeria tenella</name>
    <name type="common">Coccidian parasite</name>
    <dbReference type="NCBI Taxonomy" id="5802"/>
    <lineage>
        <taxon>Eukaryota</taxon>
        <taxon>Sar</taxon>
        <taxon>Alveolata</taxon>
        <taxon>Apicomplexa</taxon>
        <taxon>Conoidasida</taxon>
        <taxon>Coccidia</taxon>
        <taxon>Eucoccidiorida</taxon>
        <taxon>Eimeriorina</taxon>
        <taxon>Eimeriidae</taxon>
        <taxon>Eimeria</taxon>
    </lineage>
</organism>
<dbReference type="InterPro" id="IPR036388">
    <property type="entry name" value="WH-like_DNA-bd_sf"/>
</dbReference>
<comment type="similarity">
    <text evidence="1">Belongs to the eukaryotic RPC3/POLR3C RNA polymerase subunit family.</text>
</comment>
<dbReference type="EMBL" id="HG674447">
    <property type="protein sequence ID" value="CDJ39482.1"/>
    <property type="molecule type" value="Genomic_DNA"/>
</dbReference>
<evidence type="ECO:0000256" key="1">
    <source>
        <dbReference type="RuleBase" id="RU367076"/>
    </source>
</evidence>
<comment type="subunit">
    <text evidence="1">Component of the RNA polymerase III (Pol III) complex consisting of 17 subunits.</text>
</comment>
<keyword evidence="1" id="KW-0539">Nucleus</keyword>
<protein>
    <recommendedName>
        <fullName evidence="1">DNA-directed RNA polymerase III subunit RPC3</fullName>
        <shortName evidence="1">RNA polymerase III subunit C3</shortName>
    </recommendedName>
</protein>
<keyword evidence="1" id="KW-0240">DNA-directed RNA polymerase</keyword>
<dbReference type="GO" id="GO:0005666">
    <property type="term" value="C:RNA polymerase III complex"/>
    <property type="evidence" value="ECO:0007669"/>
    <property type="project" value="UniProtKB-UniRule"/>
</dbReference>
<comment type="function">
    <text evidence="1">DNA-dependent RNA polymerase catalyzes the transcription of DNA into RNA using the four ribonucleoside triphosphates as substrates. Specific core component of RNA polymerase III which synthesizes small RNAs, such as 5S rRNA and tRNAs.</text>
</comment>
<sequence length="262" mass="26508">MYTSEVNLACALLQDAFGPYVSSVGRQLLLCRSLTFLELRDLLPSSSGSSGSSSSSAAAAASKAKTAAAAHLQQGRDEDYCMLRNALLILLQHNLLHCTPLTPAGGALGPITATAAAAAVHADAAAAAAAAQAQQQGASFPGSAGNSSSGTSTSTNSKANCGNVAAAAAAPAAPAAAPLQPHGGVRYSLKVHAALALLRFPAFAAITEETFGSNARLLLLQVLKAGRVCMQDAVALALADPCEELWLLLLLLLLLPLLLLLD</sequence>
<dbReference type="Proteomes" id="UP000030747">
    <property type="component" value="Unassembled WGS sequence"/>
</dbReference>
<dbReference type="GeneID" id="25256298"/>
<dbReference type="PANTHER" id="PTHR12949">
    <property type="entry name" value="RNA POLYMERASE III DNA DIRECTED -RELATED"/>
    <property type="match status" value="1"/>
</dbReference>
<gene>
    <name evidence="2" type="ORF">ETH_00036285</name>
</gene>
<dbReference type="AlphaFoldDB" id="U6KN20"/>
<keyword evidence="3" id="KW-1185">Reference proteome</keyword>
<name>U6KN20_EIMTE</name>
<reference evidence="2" key="1">
    <citation type="submission" date="2013-10" db="EMBL/GenBank/DDBJ databases">
        <title>Genomic analysis of the causative agents of coccidiosis in chickens.</title>
        <authorList>
            <person name="Reid A.J."/>
            <person name="Blake D."/>
            <person name="Billington K."/>
            <person name="Browne H."/>
            <person name="Dunn M."/>
            <person name="Hung S."/>
            <person name="Kawahara F."/>
            <person name="Miranda-Saavedra D."/>
            <person name="Mourier T."/>
            <person name="Nagra H."/>
            <person name="Otto T.D."/>
            <person name="Rawlings N."/>
            <person name="Sanchez A."/>
            <person name="Sanders M."/>
            <person name="Subramaniam C."/>
            <person name="Tay Y."/>
            <person name="Dear P."/>
            <person name="Doerig C."/>
            <person name="Gruber A."/>
            <person name="Parkinson J."/>
            <person name="Shirley M."/>
            <person name="Wan K.L."/>
            <person name="Berriman M."/>
            <person name="Tomley F."/>
            <person name="Pain A."/>
        </authorList>
    </citation>
    <scope>NUCLEOTIDE SEQUENCE [LARGE SCALE GENOMIC DNA]</scope>
    <source>
        <strain evidence="2">Houghton</strain>
    </source>
</reference>
<evidence type="ECO:0000313" key="3">
    <source>
        <dbReference type="Proteomes" id="UP000030747"/>
    </source>
</evidence>
<dbReference type="GO" id="GO:0003697">
    <property type="term" value="F:single-stranded DNA binding"/>
    <property type="evidence" value="ECO:0007669"/>
    <property type="project" value="UniProtKB-UniRule"/>
</dbReference>
<dbReference type="PANTHER" id="PTHR12949:SF0">
    <property type="entry name" value="DNA-DIRECTED RNA POLYMERASE III SUBUNIT RPC3"/>
    <property type="match status" value="1"/>
</dbReference>
<dbReference type="VEuPathDB" id="ToxoDB:ETH2_0730200"/>
<proteinExistence type="inferred from homology"/>
<dbReference type="InterPro" id="IPR039748">
    <property type="entry name" value="RPC3"/>
</dbReference>
<dbReference type="VEuPathDB" id="ToxoDB:ETH_00036285"/>
<comment type="subcellular location">
    <subcellularLocation>
        <location evidence="1">Nucleus</location>
    </subcellularLocation>
</comment>